<sequence>MPSPCDWARNRMRPVTNSTEHSERPFSSSADLRMGAFLGILSAVAYTAANIFLRHVAIDCEPAWVSFNKAIPATVVGWVLVLMGMSQGRRMMPPRELLRTLIGLAIFVQIAGNIAFQWSLAQVGLALAVPLGFGMIIVSGAILGRIWLSEPITGRSAISILVLIAAVGILSVGAAPDQKAVLSESVAKPAIVLGVIAACSAGFAYAVNTTYIRAMALGAMPVATTLMVISTVGVVVHGLITAVQIGWTGVTATTPEQWGAMYGAGISNAVAFFSLGYALQRISVLHVNILNASQVAMAAIAGVLIFGEKPSMAMYVGCGLTALGMILIQARKKDSALERLEEEEAEAVHTHVEPAKPTARVSHSVFEMIKKVLIGSVAAAVVTGFFFGRDAFSYVGTSIGWVKDSVRDTVPMEFEIERARKMIRDLDPEIRQQMHVIAKEEVEVERLQREVAALTGSLDTQQAHIMRLKTDLESGDDVYQYAGHKYTADQVRNDLANRFKRFKTKDATLASLQQIAEARNKSLTAARDNLEGMRVAKRQLEVEIENIEAQRKMVLAANTTCQYKFDDSHLSRVKQLVADLQTRLEVDRKLQDVEVEYQGQIPLAEPAPENIVDEVTTYFNGPRESVAELCGELLERLGMFQPWRLKLREAEEALKSGRLDEAGELVSDMELQQYLPTKRLVSRIVGQLAKRGQQRVAQGDTAAGWKDLETAMRLQAEDKQVDALRQDLVTAAIQEAETLLAAGEYEMARARLDDLLQRQPVNSQASILRQVVSKMLEAKQLARYGKLSVADTLLEEAAALRKDLKVIGERRKAYQAMAGEVNKLTSKLHKAMADEAWTDVLEAAEAILAKCPEHTPARDARRMAWNAVGAKTSDDPQANDAHKRTQLSPRPDRVRREPVAEFSDVATAEKPERFFLWIDAVGGYLVCQHDTVVIGQPEPEGRVDVPILGDLSRRHAVIRRVGEGYLLEPLRKVRVNDVETGSATSLVDGAIIELGEGVKLRFRRPHPLSATARLEFVSRHRTQPTADGVLLLADSCVMGPSRKCHVECPEWAHDVVLFRQGEELFCRSPGTFEVDGHTQQDRAAITTQSRIAGEGFSLSIETI</sequence>
<comment type="caution">
    <text evidence="9">The sequence shown here is derived from an EMBL/GenBank/DDBJ whole genome shotgun (WGS) entry which is preliminary data.</text>
</comment>
<evidence type="ECO:0000256" key="5">
    <source>
        <dbReference type="SAM" id="Coils"/>
    </source>
</evidence>
<dbReference type="InterPro" id="IPR037185">
    <property type="entry name" value="EmrE-like"/>
</dbReference>
<feature type="transmembrane region" description="Helical" evidence="7">
    <location>
        <begin position="312"/>
        <end position="330"/>
    </location>
</feature>
<dbReference type="GO" id="GO:0016020">
    <property type="term" value="C:membrane"/>
    <property type="evidence" value="ECO:0007669"/>
    <property type="project" value="UniProtKB-SubCell"/>
</dbReference>
<dbReference type="InterPro" id="IPR008984">
    <property type="entry name" value="SMAD_FHA_dom_sf"/>
</dbReference>
<feature type="transmembrane region" description="Helical" evidence="7">
    <location>
        <begin position="34"/>
        <end position="53"/>
    </location>
</feature>
<feature type="transmembrane region" description="Helical" evidence="7">
    <location>
        <begin position="187"/>
        <end position="207"/>
    </location>
</feature>
<dbReference type="SUPFAM" id="SSF49879">
    <property type="entry name" value="SMAD/FHA domain"/>
    <property type="match status" value="1"/>
</dbReference>
<feature type="transmembrane region" description="Helical" evidence="7">
    <location>
        <begin position="285"/>
        <end position="306"/>
    </location>
</feature>
<dbReference type="InterPro" id="IPR000620">
    <property type="entry name" value="EamA_dom"/>
</dbReference>
<evidence type="ECO:0000256" key="2">
    <source>
        <dbReference type="ARBA" id="ARBA00022692"/>
    </source>
</evidence>
<protein>
    <submittedName>
        <fullName evidence="10">FHA domain-containing protein</fullName>
    </submittedName>
</protein>
<dbReference type="AlphaFoldDB" id="A0A9P1BEG2"/>
<feature type="region of interest" description="Disordered" evidence="6">
    <location>
        <begin position="1"/>
        <end position="26"/>
    </location>
</feature>
<comment type="subcellular location">
    <subcellularLocation>
        <location evidence="1">Membrane</location>
        <topology evidence="1">Multi-pass membrane protein</topology>
    </subcellularLocation>
</comment>
<dbReference type="Pfam" id="PF00892">
    <property type="entry name" value="EamA"/>
    <property type="match status" value="1"/>
</dbReference>
<feature type="transmembrane region" description="Helical" evidence="7">
    <location>
        <begin position="219"/>
        <end position="240"/>
    </location>
</feature>
<feature type="coiled-coil region" evidence="5">
    <location>
        <begin position="430"/>
        <end position="464"/>
    </location>
</feature>
<feature type="transmembrane region" description="Helical" evidence="7">
    <location>
        <begin position="97"/>
        <end position="118"/>
    </location>
</feature>
<evidence type="ECO:0000256" key="7">
    <source>
        <dbReference type="SAM" id="Phobius"/>
    </source>
</evidence>
<dbReference type="PANTHER" id="PTHR22911">
    <property type="entry name" value="ACYL-MALONYL CONDENSING ENZYME-RELATED"/>
    <property type="match status" value="1"/>
</dbReference>
<reference evidence="9" key="1">
    <citation type="submission" date="2022-10" db="EMBL/GenBank/DDBJ databases">
        <authorList>
            <person name="Chen Y."/>
            <person name="Dougan E. K."/>
            <person name="Chan C."/>
            <person name="Rhodes N."/>
            <person name="Thang M."/>
        </authorList>
    </citation>
    <scope>NUCLEOTIDE SEQUENCE</scope>
</reference>
<evidence type="ECO:0000313" key="9">
    <source>
        <dbReference type="EMBL" id="CAI3971714.1"/>
    </source>
</evidence>
<dbReference type="EMBL" id="CAMXCT020000001">
    <property type="protein sequence ID" value="CAL1125089.1"/>
    <property type="molecule type" value="Genomic_DNA"/>
</dbReference>
<feature type="domain" description="EamA" evidence="8">
    <location>
        <begin position="193"/>
        <end position="328"/>
    </location>
</feature>
<evidence type="ECO:0000259" key="8">
    <source>
        <dbReference type="Pfam" id="PF00892"/>
    </source>
</evidence>
<keyword evidence="11" id="KW-1185">Reference proteome</keyword>
<evidence type="ECO:0000256" key="3">
    <source>
        <dbReference type="ARBA" id="ARBA00022989"/>
    </source>
</evidence>
<dbReference type="PANTHER" id="PTHR22911:SF6">
    <property type="entry name" value="SOLUTE CARRIER FAMILY 35 MEMBER G1"/>
    <property type="match status" value="1"/>
</dbReference>
<dbReference type="SUPFAM" id="SSF103481">
    <property type="entry name" value="Multidrug resistance efflux transporter EmrE"/>
    <property type="match status" value="2"/>
</dbReference>
<keyword evidence="3 7" id="KW-1133">Transmembrane helix</keyword>
<organism evidence="9">
    <name type="scientific">Cladocopium goreaui</name>
    <dbReference type="NCBI Taxonomy" id="2562237"/>
    <lineage>
        <taxon>Eukaryota</taxon>
        <taxon>Sar</taxon>
        <taxon>Alveolata</taxon>
        <taxon>Dinophyceae</taxon>
        <taxon>Suessiales</taxon>
        <taxon>Symbiodiniaceae</taxon>
        <taxon>Cladocopium</taxon>
    </lineage>
</organism>
<evidence type="ECO:0000256" key="1">
    <source>
        <dbReference type="ARBA" id="ARBA00004141"/>
    </source>
</evidence>
<evidence type="ECO:0000256" key="6">
    <source>
        <dbReference type="SAM" id="MobiDB-lite"/>
    </source>
</evidence>
<feature type="transmembrane region" description="Helical" evidence="7">
    <location>
        <begin position="260"/>
        <end position="278"/>
    </location>
</feature>
<dbReference type="Gene3D" id="1.10.3730.20">
    <property type="match status" value="1"/>
</dbReference>
<keyword evidence="5" id="KW-0175">Coiled coil</keyword>
<evidence type="ECO:0000313" key="11">
    <source>
        <dbReference type="Proteomes" id="UP001152797"/>
    </source>
</evidence>
<evidence type="ECO:0000256" key="4">
    <source>
        <dbReference type="ARBA" id="ARBA00023136"/>
    </source>
</evidence>
<dbReference type="EMBL" id="CAMXCT030000001">
    <property type="protein sequence ID" value="CAL4759026.1"/>
    <property type="molecule type" value="Genomic_DNA"/>
</dbReference>
<keyword evidence="4 7" id="KW-0472">Membrane</keyword>
<dbReference type="EMBL" id="CAMXCT010000001">
    <property type="protein sequence ID" value="CAI3971714.1"/>
    <property type="molecule type" value="Genomic_DNA"/>
</dbReference>
<accession>A0A9P1BEG2</accession>
<feature type="transmembrane region" description="Helical" evidence="7">
    <location>
        <begin position="372"/>
        <end position="388"/>
    </location>
</feature>
<proteinExistence type="predicted"/>
<name>A0A9P1BEG2_9DINO</name>
<feature type="transmembrane region" description="Helical" evidence="7">
    <location>
        <begin position="65"/>
        <end position="85"/>
    </location>
</feature>
<gene>
    <name evidence="9" type="ORF">C1SCF055_LOCUS304</name>
</gene>
<reference evidence="10 11" key="2">
    <citation type="submission" date="2024-05" db="EMBL/GenBank/DDBJ databases">
        <authorList>
            <person name="Chen Y."/>
            <person name="Shah S."/>
            <person name="Dougan E. K."/>
            <person name="Thang M."/>
            <person name="Chan C."/>
        </authorList>
    </citation>
    <scope>NUCLEOTIDE SEQUENCE [LARGE SCALE GENOMIC DNA]</scope>
</reference>
<evidence type="ECO:0000313" key="10">
    <source>
        <dbReference type="EMBL" id="CAL4759026.1"/>
    </source>
</evidence>
<dbReference type="CDD" id="cd00060">
    <property type="entry name" value="FHA"/>
    <property type="match status" value="1"/>
</dbReference>
<feature type="coiled-coil region" evidence="5">
    <location>
        <begin position="523"/>
        <end position="557"/>
    </location>
</feature>
<feature type="transmembrane region" description="Helical" evidence="7">
    <location>
        <begin position="124"/>
        <end position="144"/>
    </location>
</feature>
<feature type="compositionally biased region" description="Polar residues" evidence="6">
    <location>
        <begin position="15"/>
        <end position="26"/>
    </location>
</feature>
<keyword evidence="2 7" id="KW-0812">Transmembrane</keyword>
<dbReference type="Proteomes" id="UP001152797">
    <property type="component" value="Unassembled WGS sequence"/>
</dbReference>
<feature type="transmembrane region" description="Helical" evidence="7">
    <location>
        <begin position="156"/>
        <end position="175"/>
    </location>
</feature>
<feature type="region of interest" description="Disordered" evidence="6">
    <location>
        <begin position="871"/>
        <end position="894"/>
    </location>
</feature>